<sequence length="338" mass="38553">MKCCAPKCEIPSDRPTVSQDDIEPELPSYDSVVPFDGRSFPQDNKLTQMYADKVSHHQLNEDIAEMQRRYHGCLAREHRRMQVAGLEDLIRRKSQLTAFTEAPKYLVQLCKEVEFFTSAVDREPSSTTNNAHEPFKRLGTADAKLSCSRRHLITIMVSHERNGWNMQPANYSSADIDSKINSAEQGEITRVDHAWQVWLSIPMTGRSKISIWLENHAVEGARSELIHAEQTSKGPSGLGKLLQTLRLKTKTPRQAFLLVYKAATLAEHVIEPVKFKDCVGRVFTLPWEQANTWTKMAILIENAFECFGELGEEIQQKRYDLFNEAGEILLPNTWRVLP</sequence>
<dbReference type="Pfam" id="PF22893">
    <property type="entry name" value="ULD_2"/>
    <property type="match status" value="1"/>
</dbReference>
<gene>
    <name evidence="2" type="ORF">Tdes44962_MAKER04373</name>
</gene>
<comment type="caution">
    <text evidence="2">The sequence shown here is derived from an EMBL/GenBank/DDBJ whole genome shotgun (WGS) entry which is preliminary data.</text>
</comment>
<organism evidence="2 3">
    <name type="scientific">Teratosphaeria destructans</name>
    <dbReference type="NCBI Taxonomy" id="418781"/>
    <lineage>
        <taxon>Eukaryota</taxon>
        <taxon>Fungi</taxon>
        <taxon>Dikarya</taxon>
        <taxon>Ascomycota</taxon>
        <taxon>Pezizomycotina</taxon>
        <taxon>Dothideomycetes</taxon>
        <taxon>Dothideomycetidae</taxon>
        <taxon>Mycosphaerellales</taxon>
        <taxon>Teratosphaeriaceae</taxon>
        <taxon>Teratosphaeria</taxon>
    </lineage>
</organism>
<reference evidence="2 3" key="1">
    <citation type="journal article" date="2018" name="IMA Fungus">
        <title>IMA Genome-F 10: Nine draft genome sequences of Claviceps purpurea s.lat., including C. arundinis, C. humidiphila, and C. cf. spartinae, pseudomolecules for the pitch canker pathogen Fusarium circinatum, draft genome of Davidsoniella eucalypti, Grosmannia galeiformis, Quambalaria eucalypti, and Teratosphaeria destructans.</title>
        <authorList>
            <person name="Wingfield B.D."/>
            <person name="Liu M."/>
            <person name="Nguyen H.D."/>
            <person name="Lane F.A."/>
            <person name="Morgan S.W."/>
            <person name="De Vos L."/>
            <person name="Wilken P.M."/>
            <person name="Duong T.A."/>
            <person name="Aylward J."/>
            <person name="Coetzee M.P."/>
            <person name="Dadej K."/>
            <person name="De Beer Z.W."/>
            <person name="Findlay W."/>
            <person name="Havenga M."/>
            <person name="Kolarik M."/>
            <person name="Menzies J.G."/>
            <person name="Naidoo K."/>
            <person name="Pochopski O."/>
            <person name="Shoukouhi P."/>
            <person name="Santana Q.C."/>
            <person name="Seifert K.A."/>
            <person name="Soal N."/>
            <person name="Steenkamp E.T."/>
            <person name="Tatham C.T."/>
            <person name="van der Nest M.A."/>
            <person name="Wingfield M.J."/>
        </authorList>
    </citation>
    <scope>NUCLEOTIDE SEQUENCE [LARGE SCALE GENOMIC DNA]</scope>
    <source>
        <strain evidence="2">CMW44962</strain>
    </source>
</reference>
<protein>
    <submittedName>
        <fullName evidence="2">Kinetoplast-associated protein KAP</fullName>
    </submittedName>
</protein>
<dbReference type="AlphaFoldDB" id="A0A9W7W0H8"/>
<feature type="domain" description="Ubiquitin-like" evidence="1">
    <location>
        <begin position="271"/>
        <end position="335"/>
    </location>
</feature>
<dbReference type="Proteomes" id="UP001138500">
    <property type="component" value="Unassembled WGS sequence"/>
</dbReference>
<evidence type="ECO:0000313" key="3">
    <source>
        <dbReference type="Proteomes" id="UP001138500"/>
    </source>
</evidence>
<evidence type="ECO:0000313" key="2">
    <source>
        <dbReference type="EMBL" id="KAH9824553.1"/>
    </source>
</evidence>
<evidence type="ECO:0000259" key="1">
    <source>
        <dbReference type="Pfam" id="PF22893"/>
    </source>
</evidence>
<keyword evidence="3" id="KW-1185">Reference proteome</keyword>
<accession>A0A9W7W0H8</accession>
<reference evidence="2 3" key="2">
    <citation type="journal article" date="2021" name="Curr. Genet.">
        <title>Genetic response to nitrogen starvation in the aggressive Eucalyptus foliar pathogen Teratosphaeria destructans.</title>
        <authorList>
            <person name="Havenga M."/>
            <person name="Wingfield B.D."/>
            <person name="Wingfield M.J."/>
            <person name="Dreyer L.L."/>
            <person name="Roets F."/>
            <person name="Aylward J."/>
        </authorList>
    </citation>
    <scope>NUCLEOTIDE SEQUENCE [LARGE SCALE GENOMIC DNA]</scope>
    <source>
        <strain evidence="2">CMW44962</strain>
    </source>
</reference>
<dbReference type="OrthoDB" id="3045089at2759"/>
<dbReference type="InterPro" id="IPR054464">
    <property type="entry name" value="ULD_fung"/>
</dbReference>
<dbReference type="EMBL" id="RIBY02002145">
    <property type="protein sequence ID" value="KAH9824553.1"/>
    <property type="molecule type" value="Genomic_DNA"/>
</dbReference>
<proteinExistence type="predicted"/>
<name>A0A9W7W0H8_9PEZI</name>